<keyword evidence="3" id="KW-0732">Signal</keyword>
<feature type="signal peptide" evidence="3">
    <location>
        <begin position="1"/>
        <end position="25"/>
    </location>
</feature>
<feature type="region of interest" description="Disordered" evidence="1">
    <location>
        <begin position="401"/>
        <end position="458"/>
    </location>
</feature>
<reference evidence="4" key="1">
    <citation type="submission" date="2023-08" db="EMBL/GenBank/DDBJ databases">
        <authorList>
            <person name="Audoor S."/>
            <person name="Bilcke G."/>
        </authorList>
    </citation>
    <scope>NUCLEOTIDE SEQUENCE</scope>
</reference>
<keyword evidence="5" id="KW-1185">Reference proteome</keyword>
<organism evidence="4 5">
    <name type="scientific">Cylindrotheca closterium</name>
    <dbReference type="NCBI Taxonomy" id="2856"/>
    <lineage>
        <taxon>Eukaryota</taxon>
        <taxon>Sar</taxon>
        <taxon>Stramenopiles</taxon>
        <taxon>Ochrophyta</taxon>
        <taxon>Bacillariophyta</taxon>
        <taxon>Bacillariophyceae</taxon>
        <taxon>Bacillariophycidae</taxon>
        <taxon>Bacillariales</taxon>
        <taxon>Bacillariaceae</taxon>
        <taxon>Cylindrotheca</taxon>
    </lineage>
</organism>
<proteinExistence type="predicted"/>
<protein>
    <submittedName>
        <fullName evidence="4">Uncharacterized protein</fullName>
    </submittedName>
</protein>
<keyword evidence="2" id="KW-1133">Transmembrane helix</keyword>
<accession>A0AAD2PUU1</accession>
<evidence type="ECO:0000256" key="3">
    <source>
        <dbReference type="SAM" id="SignalP"/>
    </source>
</evidence>
<name>A0AAD2PUU1_9STRA</name>
<keyword evidence="2" id="KW-0472">Membrane</keyword>
<dbReference type="EMBL" id="CAKOGP040001792">
    <property type="protein sequence ID" value="CAJ1951876.1"/>
    <property type="molecule type" value="Genomic_DNA"/>
</dbReference>
<evidence type="ECO:0000256" key="2">
    <source>
        <dbReference type="SAM" id="Phobius"/>
    </source>
</evidence>
<dbReference type="Proteomes" id="UP001295423">
    <property type="component" value="Unassembled WGS sequence"/>
</dbReference>
<feature type="compositionally biased region" description="Polar residues" evidence="1">
    <location>
        <begin position="434"/>
        <end position="458"/>
    </location>
</feature>
<gene>
    <name evidence="4" type="ORF">CYCCA115_LOCUS13282</name>
</gene>
<feature type="transmembrane region" description="Helical" evidence="2">
    <location>
        <begin position="682"/>
        <end position="703"/>
    </location>
</feature>
<evidence type="ECO:0000313" key="4">
    <source>
        <dbReference type="EMBL" id="CAJ1951876.1"/>
    </source>
</evidence>
<evidence type="ECO:0000313" key="5">
    <source>
        <dbReference type="Proteomes" id="UP001295423"/>
    </source>
</evidence>
<feature type="compositionally biased region" description="Polar residues" evidence="1">
    <location>
        <begin position="727"/>
        <end position="737"/>
    </location>
</feature>
<comment type="caution">
    <text evidence="4">The sequence shown here is derived from an EMBL/GenBank/DDBJ whole genome shotgun (WGS) entry which is preliminary data.</text>
</comment>
<dbReference type="AlphaFoldDB" id="A0AAD2PUU1"/>
<evidence type="ECO:0000256" key="1">
    <source>
        <dbReference type="SAM" id="MobiDB-lite"/>
    </source>
</evidence>
<feature type="compositionally biased region" description="Polar residues" evidence="1">
    <location>
        <begin position="746"/>
        <end position="760"/>
    </location>
</feature>
<keyword evidence="2" id="KW-0812">Transmembrane</keyword>
<feature type="region of interest" description="Disordered" evidence="1">
    <location>
        <begin position="727"/>
        <end position="760"/>
    </location>
</feature>
<sequence length="772" mass="82710">MTATIMRKVLAVLLLLTAATTHTDARASCPRIGRIYNATRPNGQNLRLDTRGPIDRYGEISGLAFSPKQRAPSGEPVIYAFSDGGSGQRIGMWDPGNGERLRTLQLSNFTAHNWDWEAMTVGSCGNAGLQDTCLYVADTGDNTARASRGRRTNRAHFPPYILKIREPQLEDYADTDFIPDSHISVLTVDYSHPSSPTAYADVEAVFVDHKGWGEGGAVGDVYFVTKFDRGWQAYYQFTRLLKIPPSAWPPMGQKGHYSPFAVGHYDWDGVPDASGRWTLVTDGQLMGNTWRGGEMSFDGTLIGLATTQNSTLFLRCPGTSVADALAAPNAGSKYCRLWDSPTGFTQVETFAFSPGGGRSLVVPEGHRPRLGWTAFDYSDNEFVCPEPDVLITAAPTVAGTGKPTGLPTRKPTVGPTKVPTLTPTLIPTAKITKGPTQSPTKLPTSPTQSPTKLPTNAPTLEPTGQYPELSMVSNGLGSLGLCEADCDSDAQCQDGLICHVRSEGSREVPGCSGNADLIGDSGEDFCILPALEVTGNNNVTGLSVCQADCDSNDDCQGNLVCYQRARGSNMVPGCRGNPDQLGDGDEDYCILPTASFTELEVVGNGLNGLQVCQADCDKDSDCQGSLLCYQRKLGMDKIPGCSGHADFMGDGTEDFCVHPLSLAAANGNLSSFQTKEKVTSDLAIIIIAFGACVVLLATSVVYMKMKKRRNSKNTTLKDDSSIDMRTAASSLGASKSQAAREEQQKQPKPTGQQEVETFKSGSQYQMAGLIAL</sequence>
<feature type="chain" id="PRO_5041975417" evidence="3">
    <location>
        <begin position="26"/>
        <end position="772"/>
    </location>
</feature>